<feature type="domain" description="ATPase AAA-type core" evidence="1">
    <location>
        <begin position="76"/>
        <end position="124"/>
    </location>
</feature>
<accession>A0A1V0SKH8</accession>
<dbReference type="Gene3D" id="3.40.50.300">
    <property type="entry name" value="P-loop containing nucleotide triphosphate hydrolases"/>
    <property type="match status" value="1"/>
</dbReference>
<name>A0A1V0SKH8_9VIRU</name>
<sequence>MYIINVNDKDVNDDTICQMMNSIGGSGNKILLFEDIDSAFADKEKVKFEEKVDMAIKSSGTTNGIPQYTQNPDRKYLTYAGLLNALDGVLSSHHGVITIMTTNYIEKLGDALIRPGRIDHRYMLGTCDYEQICKMTHYIVTKSLELIKTNHLETLSTDTKKYDDDYLEKHVGLFAEKLVDDKKESKIKPCQLQQYILKYIENPDELFQNYGELLKN</sequence>
<dbReference type="Pfam" id="PF00004">
    <property type="entry name" value="AAA"/>
    <property type="match status" value="1"/>
</dbReference>
<proteinExistence type="predicted"/>
<dbReference type="EMBL" id="KY684111">
    <property type="protein sequence ID" value="ARF12213.1"/>
    <property type="molecule type" value="Genomic_DNA"/>
</dbReference>
<evidence type="ECO:0000313" key="2">
    <source>
        <dbReference type="EMBL" id="ARF12213.1"/>
    </source>
</evidence>
<evidence type="ECO:0000259" key="1">
    <source>
        <dbReference type="Pfam" id="PF00004"/>
    </source>
</evidence>
<gene>
    <name evidence="2" type="ORF">Klosneuvirus_4_28</name>
</gene>
<dbReference type="InterPro" id="IPR003959">
    <property type="entry name" value="ATPase_AAA_core"/>
</dbReference>
<dbReference type="InterPro" id="IPR050747">
    <property type="entry name" value="Mitochondrial_chaperone_BCS1"/>
</dbReference>
<dbReference type="GO" id="GO:0005524">
    <property type="term" value="F:ATP binding"/>
    <property type="evidence" value="ECO:0007669"/>
    <property type="project" value="InterPro"/>
</dbReference>
<organism evidence="2">
    <name type="scientific">Klosneuvirus KNV1</name>
    <dbReference type="NCBI Taxonomy" id="1977640"/>
    <lineage>
        <taxon>Viruses</taxon>
        <taxon>Varidnaviria</taxon>
        <taxon>Bamfordvirae</taxon>
        <taxon>Nucleocytoviricota</taxon>
        <taxon>Megaviricetes</taxon>
        <taxon>Imitervirales</taxon>
        <taxon>Mimiviridae</taxon>
        <taxon>Klosneuvirinae</taxon>
        <taxon>Klosneuvirus</taxon>
    </lineage>
</organism>
<dbReference type="SUPFAM" id="SSF52540">
    <property type="entry name" value="P-loop containing nucleoside triphosphate hydrolases"/>
    <property type="match status" value="1"/>
</dbReference>
<protein>
    <submittedName>
        <fullName evidence="2">AAA family ATPase</fullName>
    </submittedName>
</protein>
<dbReference type="InterPro" id="IPR027417">
    <property type="entry name" value="P-loop_NTPase"/>
</dbReference>
<reference evidence="2" key="1">
    <citation type="journal article" date="2017" name="Science">
        <title>Giant viruses with an expanded complement of translation system components.</title>
        <authorList>
            <person name="Schulz F."/>
            <person name="Yutin N."/>
            <person name="Ivanova N.N."/>
            <person name="Ortega D.R."/>
            <person name="Lee T.K."/>
            <person name="Vierheilig J."/>
            <person name="Daims H."/>
            <person name="Horn M."/>
            <person name="Wagner M."/>
            <person name="Jensen G.J."/>
            <person name="Kyrpides N.C."/>
            <person name="Koonin E.V."/>
            <person name="Woyke T."/>
        </authorList>
    </citation>
    <scope>NUCLEOTIDE SEQUENCE</scope>
    <source>
        <strain evidence="2">KNV1</strain>
    </source>
</reference>
<dbReference type="GO" id="GO:0016887">
    <property type="term" value="F:ATP hydrolysis activity"/>
    <property type="evidence" value="ECO:0007669"/>
    <property type="project" value="InterPro"/>
</dbReference>
<dbReference type="PANTHER" id="PTHR23070">
    <property type="entry name" value="BCS1 AAA-TYPE ATPASE"/>
    <property type="match status" value="1"/>
</dbReference>